<evidence type="ECO:0000313" key="2">
    <source>
        <dbReference type="Proteomes" id="UP001501758"/>
    </source>
</evidence>
<proteinExistence type="predicted"/>
<keyword evidence="2" id="KW-1185">Reference proteome</keyword>
<protein>
    <submittedName>
        <fullName evidence="1">Uncharacterized protein</fullName>
    </submittedName>
</protein>
<dbReference type="RefSeq" id="WP_343909818.1">
    <property type="nucleotide sequence ID" value="NZ_BAAAGE010000001.1"/>
</dbReference>
<comment type="caution">
    <text evidence="1">The sequence shown here is derived from an EMBL/GenBank/DDBJ whole genome shotgun (WGS) entry which is preliminary data.</text>
</comment>
<organism evidence="1 2">
    <name type="scientific">Aquimarina litoralis</name>
    <dbReference type="NCBI Taxonomy" id="584605"/>
    <lineage>
        <taxon>Bacteria</taxon>
        <taxon>Pseudomonadati</taxon>
        <taxon>Bacteroidota</taxon>
        <taxon>Flavobacteriia</taxon>
        <taxon>Flavobacteriales</taxon>
        <taxon>Flavobacteriaceae</taxon>
        <taxon>Aquimarina</taxon>
    </lineage>
</organism>
<evidence type="ECO:0000313" key="1">
    <source>
        <dbReference type="EMBL" id="GAA0712506.1"/>
    </source>
</evidence>
<sequence>MTDTITIPRELPQDNALSYEFLRAEGMQLIQKMAADTWTDHNIHDPGITILEQVCYAVTDLAYRMEYDIQDLIGNNHKSLCGPATILTTNPVTLMDIRKMVIDIEGVKNAWVEKVVPKNANELVPSIPKGLFRVFIEKDGLFDIPGSKIITAVREKLYSCRSIGEDFEEIKLLDTQGVRLQGVIEIADNVDDIHELIANMLHRVGTHFSPRIPFYTLQQQLEKGKTTDEIFDGPRLHHGFMEDQDIAKAYRKEEIQTSDVIKEIMDQPGILVIDKLALATGTNTIKNWLLPLDTSKTPILDVDGTLSQLSFTSKGLTVSVDAERIKQLYNQKRTEEISRLGSLIEKDIVLPTSDAPLLDQYYPIQNQFPMNYGIGEIGLPDAASATRKAQAKQLSGYLLFFEQTLANYFSQLANFKKLMSFDGDDTSTYFNQNLLDCVPGISELLDSPESYTSYLEEMTADTNTGLLRKNKFLNHLLARFAEKFTSYGMVLKDTADNQDTSDKKLIKDKARFLKEYPAVSGCKAKGYDIKSDLWDTKNVSGLEKRISLKIGIEDYSRRNLGNGETAGLHMVEHILLRSRKSYPYPFVASYGTSPITTFEAAITDEFTRCVIGDHDVLPGEEVEITNNDSYNGIHTVLAVGDDFFEIKAPFQESESGAVWKRTHDIRYYLRSAVVHSFKASTNANHTFCHIGSHSLQVGDLVEITKTTHYNGTHTIISISNNGFEIDVPFTEEEETGRWMSNNTPQDPYSLQLTFMLPSWIERYQDDDFKKFIALTIREETPVHIRTNIQWLDQEEMQEFDQAYHRFLTEIQNG</sequence>
<name>A0ABP3TM47_9FLAO</name>
<accession>A0ABP3TM47</accession>
<dbReference type="EMBL" id="BAAAGE010000001">
    <property type="protein sequence ID" value="GAA0712506.1"/>
    <property type="molecule type" value="Genomic_DNA"/>
</dbReference>
<dbReference type="Proteomes" id="UP001501758">
    <property type="component" value="Unassembled WGS sequence"/>
</dbReference>
<reference evidence="2" key="1">
    <citation type="journal article" date="2019" name="Int. J. Syst. Evol. Microbiol.">
        <title>The Global Catalogue of Microorganisms (GCM) 10K type strain sequencing project: providing services to taxonomists for standard genome sequencing and annotation.</title>
        <authorList>
            <consortium name="The Broad Institute Genomics Platform"/>
            <consortium name="The Broad Institute Genome Sequencing Center for Infectious Disease"/>
            <person name="Wu L."/>
            <person name="Ma J."/>
        </authorList>
    </citation>
    <scope>NUCLEOTIDE SEQUENCE [LARGE SCALE GENOMIC DNA]</scope>
    <source>
        <strain evidence="2">JCM 15974</strain>
    </source>
</reference>
<gene>
    <name evidence="1" type="ORF">GCM10009430_03000</name>
</gene>